<organism evidence="1 2">
    <name type="scientific">Pseudoalteromonas tunicata D2</name>
    <dbReference type="NCBI Taxonomy" id="87626"/>
    <lineage>
        <taxon>Bacteria</taxon>
        <taxon>Pseudomonadati</taxon>
        <taxon>Pseudomonadota</taxon>
        <taxon>Gammaproteobacteria</taxon>
        <taxon>Alteromonadales</taxon>
        <taxon>Pseudoalteromonadaceae</taxon>
        <taxon>Pseudoalteromonas</taxon>
    </lineage>
</organism>
<sequence length="97" mass="11606">MVIFHQRGLRGAARAELFRVRLLVNCRVLARKIDLKFMFVFKSTTVFRFKNCFSQKTRYSSISRQNIYQIVLDSSNPPYQFHQALFTSTHFYNELNF</sequence>
<protein>
    <submittedName>
        <fullName evidence="1">Uncharacterized protein</fullName>
    </submittedName>
</protein>
<dbReference type="HOGENOM" id="CLU_2344537_0_0_6"/>
<gene>
    <name evidence="1" type="ORF">PTD2_01256</name>
</gene>
<proteinExistence type="predicted"/>
<name>A4C3M2_9GAMM</name>
<evidence type="ECO:0000313" key="1">
    <source>
        <dbReference type="EMBL" id="EAR30154.1"/>
    </source>
</evidence>
<evidence type="ECO:0000313" key="2">
    <source>
        <dbReference type="Proteomes" id="UP000006201"/>
    </source>
</evidence>
<dbReference type="Proteomes" id="UP000006201">
    <property type="component" value="Unassembled WGS sequence"/>
</dbReference>
<comment type="caution">
    <text evidence="1">The sequence shown here is derived from an EMBL/GenBank/DDBJ whole genome shotgun (WGS) entry which is preliminary data.</text>
</comment>
<reference evidence="1 2" key="1">
    <citation type="submission" date="2006-02" db="EMBL/GenBank/DDBJ databases">
        <authorList>
            <person name="Moran M.A."/>
            <person name="Kjelleberg S."/>
            <person name="Egan S."/>
            <person name="Saunders N."/>
            <person name="Thomas T."/>
            <person name="Ferriera S."/>
            <person name="Johnson J."/>
            <person name="Kravitz S."/>
            <person name="Halpern A."/>
            <person name="Remington K."/>
            <person name="Beeson K."/>
            <person name="Tran B."/>
            <person name="Rogers Y.-H."/>
            <person name="Friedman R."/>
            <person name="Venter J.C."/>
        </authorList>
    </citation>
    <scope>NUCLEOTIDE SEQUENCE [LARGE SCALE GENOMIC DNA]</scope>
    <source>
        <strain evidence="1 2">D2</strain>
    </source>
</reference>
<dbReference type="EMBL" id="AAOH01000001">
    <property type="protein sequence ID" value="EAR30154.1"/>
    <property type="molecule type" value="Genomic_DNA"/>
</dbReference>
<keyword evidence="2" id="KW-1185">Reference proteome</keyword>
<accession>A4C3M2</accession>
<dbReference type="AlphaFoldDB" id="A4C3M2"/>